<gene>
    <name evidence="2" type="ORF">MGWOODY_Smn1116</name>
</gene>
<evidence type="ECO:0000313" key="2">
    <source>
        <dbReference type="EMBL" id="CUS43909.1"/>
    </source>
</evidence>
<organism evidence="2">
    <name type="scientific">hydrothermal vent metagenome</name>
    <dbReference type="NCBI Taxonomy" id="652676"/>
    <lineage>
        <taxon>unclassified sequences</taxon>
        <taxon>metagenomes</taxon>
        <taxon>ecological metagenomes</taxon>
    </lineage>
</organism>
<protein>
    <submittedName>
        <fullName evidence="2">Uncharacterized protein</fullName>
    </submittedName>
</protein>
<proteinExistence type="predicted"/>
<dbReference type="EMBL" id="CZQE01000096">
    <property type="protein sequence ID" value="CUS43909.1"/>
    <property type="molecule type" value="Genomic_DNA"/>
</dbReference>
<name>A0A160TKP8_9ZZZZ</name>
<dbReference type="AlphaFoldDB" id="A0A160TKP8"/>
<feature type="region of interest" description="Disordered" evidence="1">
    <location>
        <begin position="46"/>
        <end position="66"/>
    </location>
</feature>
<evidence type="ECO:0000256" key="1">
    <source>
        <dbReference type="SAM" id="MobiDB-lite"/>
    </source>
</evidence>
<sequence length="122" mass="13292">MPDSYGPPPKRVTYTFDDVGSGQWRTKIDITAPDDSVRHMAVQYRRDGKMAPGEGDTSEADSAAMNSPAPNVLVMGLAKNKTLGAVRVYAISADGKEMTESATNVDNTGAPFVRNFHFKRIR</sequence>
<reference evidence="2" key="1">
    <citation type="submission" date="2015-10" db="EMBL/GenBank/DDBJ databases">
        <authorList>
            <person name="Gilbert D.G."/>
        </authorList>
    </citation>
    <scope>NUCLEOTIDE SEQUENCE</scope>
</reference>
<accession>A0A160TKP8</accession>